<dbReference type="EMBL" id="JAPDDT010000002">
    <property type="protein sequence ID" value="MCW1922098.1"/>
    <property type="molecule type" value="Genomic_DNA"/>
</dbReference>
<evidence type="ECO:0000256" key="1">
    <source>
        <dbReference type="SAM" id="SignalP"/>
    </source>
</evidence>
<organism evidence="3 4">
    <name type="scientific">Luteolibacter arcticus</name>
    <dbReference type="NCBI Taxonomy" id="1581411"/>
    <lineage>
        <taxon>Bacteria</taxon>
        <taxon>Pseudomonadati</taxon>
        <taxon>Verrucomicrobiota</taxon>
        <taxon>Verrucomicrobiia</taxon>
        <taxon>Verrucomicrobiales</taxon>
        <taxon>Verrucomicrobiaceae</taxon>
        <taxon>Luteolibacter</taxon>
    </lineage>
</organism>
<sequence>MKRLLFLFLSLPFLALAAPDLDPARFAKEIDAFDAADAKAPPEKGGIVFTGSSSIRMLDLKKVFPGLKALNRGFGGSHTSDLNHYLDRCLLRYEPSLVVFYCGGNDLWDKKSPEQVEEDFSEFRRRLFERSPEAKLIVMAVRPSPARVSIRDKEADLNARLKKAAEADKRIVYVAGSCDRFLDKTGETIRERFVEDGLHMSDAGYAIWKELLTPLLPKH</sequence>
<name>A0ABT3GFR6_9BACT</name>
<dbReference type="InterPro" id="IPR036514">
    <property type="entry name" value="SGNH_hydro_sf"/>
</dbReference>
<evidence type="ECO:0000313" key="4">
    <source>
        <dbReference type="Proteomes" id="UP001320876"/>
    </source>
</evidence>
<keyword evidence="1" id="KW-0732">Signal</keyword>
<comment type="caution">
    <text evidence="3">The sequence shown here is derived from an EMBL/GenBank/DDBJ whole genome shotgun (WGS) entry which is preliminary data.</text>
</comment>
<dbReference type="InterPro" id="IPR051532">
    <property type="entry name" value="Ester_Hydrolysis_Enzymes"/>
</dbReference>
<keyword evidence="4" id="KW-1185">Reference proteome</keyword>
<dbReference type="PANTHER" id="PTHR30383:SF5">
    <property type="entry name" value="SGNH HYDROLASE-TYPE ESTERASE DOMAIN-CONTAINING PROTEIN"/>
    <property type="match status" value="1"/>
</dbReference>
<dbReference type="PANTHER" id="PTHR30383">
    <property type="entry name" value="THIOESTERASE 1/PROTEASE 1/LYSOPHOSPHOLIPASE L1"/>
    <property type="match status" value="1"/>
</dbReference>
<reference evidence="3 4" key="1">
    <citation type="submission" date="2022-10" db="EMBL/GenBank/DDBJ databases">
        <title>Luteolibacter arcticus strain CCTCC AB 2014275, whole genome shotgun sequencing project.</title>
        <authorList>
            <person name="Zhao G."/>
            <person name="Shen L."/>
        </authorList>
    </citation>
    <scope>NUCLEOTIDE SEQUENCE [LARGE SCALE GENOMIC DNA]</scope>
    <source>
        <strain evidence="3 4">CCTCC AB 2014275</strain>
    </source>
</reference>
<feature type="chain" id="PRO_5047019021" evidence="1">
    <location>
        <begin position="18"/>
        <end position="219"/>
    </location>
</feature>
<dbReference type="Pfam" id="PF13472">
    <property type="entry name" value="Lipase_GDSL_2"/>
    <property type="match status" value="1"/>
</dbReference>
<evidence type="ECO:0000259" key="2">
    <source>
        <dbReference type="Pfam" id="PF13472"/>
    </source>
</evidence>
<feature type="domain" description="SGNH hydrolase-type esterase" evidence="2">
    <location>
        <begin position="67"/>
        <end position="207"/>
    </location>
</feature>
<feature type="signal peptide" evidence="1">
    <location>
        <begin position="1"/>
        <end position="17"/>
    </location>
</feature>
<evidence type="ECO:0000313" key="3">
    <source>
        <dbReference type="EMBL" id="MCW1922098.1"/>
    </source>
</evidence>
<dbReference type="InterPro" id="IPR013830">
    <property type="entry name" value="SGNH_hydro"/>
</dbReference>
<dbReference type="SUPFAM" id="SSF52266">
    <property type="entry name" value="SGNH hydrolase"/>
    <property type="match status" value="1"/>
</dbReference>
<gene>
    <name evidence="3" type="ORF">OKA05_06005</name>
</gene>
<dbReference type="RefSeq" id="WP_264486208.1">
    <property type="nucleotide sequence ID" value="NZ_JAPDDT010000002.1"/>
</dbReference>
<dbReference type="Proteomes" id="UP001320876">
    <property type="component" value="Unassembled WGS sequence"/>
</dbReference>
<proteinExistence type="predicted"/>
<protein>
    <submittedName>
        <fullName evidence="3">GDSL-type esterase/lipase family protein</fullName>
    </submittedName>
</protein>
<dbReference type="Gene3D" id="3.40.50.1110">
    <property type="entry name" value="SGNH hydrolase"/>
    <property type="match status" value="1"/>
</dbReference>
<accession>A0ABT3GFR6</accession>